<dbReference type="RefSeq" id="WP_049642785.1">
    <property type="nucleotide sequence ID" value="NZ_LFTY01000002.1"/>
</dbReference>
<evidence type="ECO:0000313" key="3">
    <source>
        <dbReference type="Proteomes" id="UP000037178"/>
    </source>
</evidence>
<name>A0A0J9E2M3_9RHOB</name>
<dbReference type="Proteomes" id="UP000037178">
    <property type="component" value="Unassembled WGS sequence"/>
</dbReference>
<organism evidence="2 3">
    <name type="scientific">Candidatus Rhodobacter oscarellae</name>
    <dbReference type="NCBI Taxonomy" id="1675527"/>
    <lineage>
        <taxon>Bacteria</taxon>
        <taxon>Pseudomonadati</taxon>
        <taxon>Pseudomonadota</taxon>
        <taxon>Alphaproteobacteria</taxon>
        <taxon>Rhodobacterales</taxon>
        <taxon>Rhodobacter group</taxon>
        <taxon>Rhodobacter</taxon>
    </lineage>
</organism>
<dbReference type="OrthoDB" id="7865437at2"/>
<sequence>MTALDLFDMAVSVALVAVCWWLSHQNATGREPFGKTISTGYALLAMSTLGSLLFGHVDELAAALPASLLFGKTVLTFTLGVVAVRLAFVYGPDPDRG</sequence>
<feature type="transmembrane region" description="Helical" evidence="1">
    <location>
        <begin position="36"/>
        <end position="57"/>
    </location>
</feature>
<keyword evidence="1" id="KW-1133">Transmembrane helix</keyword>
<keyword evidence="1" id="KW-0812">Transmembrane</keyword>
<evidence type="ECO:0000313" key="2">
    <source>
        <dbReference type="EMBL" id="KMW56985.1"/>
    </source>
</evidence>
<dbReference type="STRING" id="1675527.AIOL_001943"/>
<protein>
    <submittedName>
        <fullName evidence="2">Uncharacterized protein</fullName>
    </submittedName>
</protein>
<feature type="transmembrane region" description="Helical" evidence="1">
    <location>
        <begin position="69"/>
        <end position="91"/>
    </location>
</feature>
<dbReference type="PATRIC" id="fig|1675527.3.peg.2042"/>
<accession>A0A0J9E2M3</accession>
<evidence type="ECO:0000256" key="1">
    <source>
        <dbReference type="SAM" id="Phobius"/>
    </source>
</evidence>
<gene>
    <name evidence="2" type="ORF">AIOL_001943</name>
</gene>
<keyword evidence="3" id="KW-1185">Reference proteome</keyword>
<proteinExistence type="predicted"/>
<keyword evidence="1" id="KW-0472">Membrane</keyword>
<dbReference type="AlphaFoldDB" id="A0A0J9E2M3"/>
<feature type="transmembrane region" description="Helical" evidence="1">
    <location>
        <begin position="6"/>
        <end position="24"/>
    </location>
</feature>
<reference evidence="2 3" key="1">
    <citation type="submission" date="2015-06" db="EMBL/GenBank/DDBJ databases">
        <title>Draft genome sequence of an Alphaproteobacteria species associated to the Mediterranean sponge Oscarella lobularis.</title>
        <authorList>
            <person name="Jourda C."/>
            <person name="Santini S."/>
            <person name="Claverie J.-M."/>
        </authorList>
    </citation>
    <scope>NUCLEOTIDE SEQUENCE [LARGE SCALE GENOMIC DNA]</scope>
    <source>
        <strain evidence="2">IGS</strain>
    </source>
</reference>
<dbReference type="EMBL" id="LFTY01000002">
    <property type="protein sequence ID" value="KMW56985.1"/>
    <property type="molecule type" value="Genomic_DNA"/>
</dbReference>
<comment type="caution">
    <text evidence="2">The sequence shown here is derived from an EMBL/GenBank/DDBJ whole genome shotgun (WGS) entry which is preliminary data.</text>
</comment>